<dbReference type="SUPFAM" id="SSF55073">
    <property type="entry name" value="Nucleotide cyclase"/>
    <property type="match status" value="1"/>
</dbReference>
<dbReference type="InterPro" id="IPR000014">
    <property type="entry name" value="PAS"/>
</dbReference>
<dbReference type="SMART" id="SM00091">
    <property type="entry name" value="PAS"/>
    <property type="match status" value="1"/>
</dbReference>
<accession>A0A4R8HBL4</accession>
<dbReference type="PROSITE" id="PS50112">
    <property type="entry name" value="PAS"/>
    <property type="match status" value="1"/>
</dbReference>
<name>A0A4R8HBL4_9FIRM</name>
<dbReference type="InterPro" id="IPR035965">
    <property type="entry name" value="PAS-like_dom_sf"/>
</dbReference>
<dbReference type="Pfam" id="PF13426">
    <property type="entry name" value="PAS_9"/>
    <property type="match status" value="1"/>
</dbReference>
<dbReference type="SUPFAM" id="SSF55785">
    <property type="entry name" value="PYP-like sensor domain (PAS domain)"/>
    <property type="match status" value="1"/>
</dbReference>
<dbReference type="NCBIfam" id="TIGR00229">
    <property type="entry name" value="sensory_box"/>
    <property type="match status" value="1"/>
</dbReference>
<evidence type="ECO:0000313" key="3">
    <source>
        <dbReference type="Proteomes" id="UP000295832"/>
    </source>
</evidence>
<protein>
    <submittedName>
        <fullName evidence="2">PAS domain S-box-containing protein</fullName>
    </submittedName>
</protein>
<evidence type="ECO:0000259" key="1">
    <source>
        <dbReference type="PROSITE" id="PS50112"/>
    </source>
</evidence>
<dbReference type="EMBL" id="SOEG01000003">
    <property type="protein sequence ID" value="TDX53219.1"/>
    <property type="molecule type" value="Genomic_DNA"/>
</dbReference>
<dbReference type="AlphaFoldDB" id="A0A4R8HBL4"/>
<dbReference type="Proteomes" id="UP000295832">
    <property type="component" value="Unassembled WGS sequence"/>
</dbReference>
<reference evidence="2 3" key="1">
    <citation type="submission" date="2019-03" db="EMBL/GenBank/DDBJ databases">
        <title>Subsurface microbial communities from deep shales in Ohio and West Virginia, USA.</title>
        <authorList>
            <person name="Wrighton K."/>
        </authorList>
    </citation>
    <scope>NUCLEOTIDE SEQUENCE [LARGE SCALE GENOMIC DNA]</scope>
    <source>
        <strain evidence="2 3">MSL 6dP</strain>
    </source>
</reference>
<feature type="domain" description="PAS" evidence="1">
    <location>
        <begin position="1"/>
        <end position="77"/>
    </location>
</feature>
<dbReference type="InterPro" id="IPR043128">
    <property type="entry name" value="Rev_trsase/Diguanyl_cyclase"/>
</dbReference>
<dbReference type="STRING" id="926561.GCA_000379025_01749"/>
<organism evidence="2 3">
    <name type="scientific">Orenia marismortui</name>
    <dbReference type="NCBI Taxonomy" id="46469"/>
    <lineage>
        <taxon>Bacteria</taxon>
        <taxon>Bacillati</taxon>
        <taxon>Bacillota</taxon>
        <taxon>Clostridia</taxon>
        <taxon>Halanaerobiales</taxon>
        <taxon>Halobacteroidaceae</taxon>
        <taxon>Orenia</taxon>
    </lineage>
</organism>
<dbReference type="CDD" id="cd00130">
    <property type="entry name" value="PAS"/>
    <property type="match status" value="1"/>
</dbReference>
<keyword evidence="3" id="KW-1185">Reference proteome</keyword>
<dbReference type="InterPro" id="IPR029787">
    <property type="entry name" value="Nucleotide_cyclase"/>
</dbReference>
<proteinExistence type="predicted"/>
<dbReference type="RefSeq" id="WP_166667869.1">
    <property type="nucleotide sequence ID" value="NZ_SOEG01000003.1"/>
</dbReference>
<dbReference type="Gene3D" id="3.30.450.20">
    <property type="entry name" value="PAS domain"/>
    <property type="match status" value="1"/>
</dbReference>
<dbReference type="Gene3D" id="3.30.70.270">
    <property type="match status" value="1"/>
</dbReference>
<sequence>MNNYFELISDDLFDGIAVIDNNRRITHWNRSAEEITGYKSKQVLNKHCFTDMLEYIDEDGLKLCKDYCPLLATIKEGKKLEKSVYLRHKDGYRIPILLRMLPLRDEEKEIIGAVEIFRYDSGSKLDNTEEKDYSNIIERKKNLLKEEINKKVELVNEFGISAGIIVIEVINLFNIVANYSSILSNELLKAIANTLKNNLAFIDTSIHYTEGRFIILIDDIYQGDLEVIANKVEFLVNNTDIKLSSSQRIEAEISVISYLIKDDDNYDFIKDSLKI</sequence>
<comment type="caution">
    <text evidence="2">The sequence shown here is derived from an EMBL/GenBank/DDBJ whole genome shotgun (WGS) entry which is preliminary data.</text>
</comment>
<gene>
    <name evidence="2" type="ORF">C7959_10371</name>
</gene>
<evidence type="ECO:0000313" key="2">
    <source>
        <dbReference type="EMBL" id="TDX53219.1"/>
    </source>
</evidence>